<comment type="caution">
    <text evidence="1">The sequence shown here is derived from an EMBL/GenBank/DDBJ whole genome shotgun (WGS) entry which is preliminary data.</text>
</comment>
<dbReference type="RefSeq" id="WP_382359530.1">
    <property type="nucleotide sequence ID" value="NZ_JBHLWV010000002.1"/>
</dbReference>
<evidence type="ECO:0000313" key="2">
    <source>
        <dbReference type="Proteomes" id="UP001589783"/>
    </source>
</evidence>
<protein>
    <recommendedName>
        <fullName evidence="3">Secreted protein</fullName>
    </recommendedName>
</protein>
<evidence type="ECO:0008006" key="3">
    <source>
        <dbReference type="Google" id="ProtNLM"/>
    </source>
</evidence>
<gene>
    <name evidence="1" type="ORF">ACFFJD_00920</name>
</gene>
<evidence type="ECO:0000313" key="1">
    <source>
        <dbReference type="EMBL" id="MFC0313419.1"/>
    </source>
</evidence>
<dbReference type="EMBL" id="JBHLWV010000002">
    <property type="protein sequence ID" value="MFC0313419.1"/>
    <property type="molecule type" value="Genomic_DNA"/>
</dbReference>
<sequence>MLLGAVAGLLVIGVGAFVVLISASHDQQESAVPAVTEIVIDSAAPAPPPVVVAPAEAPPPVPAGSVVVQGGQCLPSEVRSFGTDVNGQSLVCTSMGAVGGYVWVGHAPNSGEVHNIGEPCDPAVDGVAQDPAGYAIMCGGETWTDGP</sequence>
<reference evidence="1 2" key="1">
    <citation type="submission" date="2024-09" db="EMBL/GenBank/DDBJ databases">
        <authorList>
            <person name="Sun Q."/>
            <person name="Mori K."/>
        </authorList>
    </citation>
    <scope>NUCLEOTIDE SEQUENCE [LARGE SCALE GENOMIC DNA]</scope>
    <source>
        <strain evidence="1 2">CCM 7957</strain>
    </source>
</reference>
<organism evidence="1 2">
    <name type="scientific">Gordonia phosphorivorans</name>
    <dbReference type="NCBI Taxonomy" id="1056982"/>
    <lineage>
        <taxon>Bacteria</taxon>
        <taxon>Bacillati</taxon>
        <taxon>Actinomycetota</taxon>
        <taxon>Actinomycetes</taxon>
        <taxon>Mycobacteriales</taxon>
        <taxon>Gordoniaceae</taxon>
        <taxon>Gordonia</taxon>
    </lineage>
</organism>
<name>A0ABV6H3J5_9ACTN</name>
<dbReference type="Proteomes" id="UP001589783">
    <property type="component" value="Unassembled WGS sequence"/>
</dbReference>
<proteinExistence type="predicted"/>
<keyword evidence="2" id="KW-1185">Reference proteome</keyword>
<accession>A0ABV6H3J5</accession>